<evidence type="ECO:0000313" key="6">
    <source>
        <dbReference type="Proteomes" id="UP000028524"/>
    </source>
</evidence>
<evidence type="ECO:0000259" key="4">
    <source>
        <dbReference type="Pfam" id="PF13472"/>
    </source>
</evidence>
<dbReference type="Pfam" id="PF13472">
    <property type="entry name" value="Lipase_GDSL_2"/>
    <property type="match status" value="1"/>
</dbReference>
<protein>
    <recommendedName>
        <fullName evidence="4">SGNH hydrolase-type esterase domain-containing protein</fullName>
    </recommendedName>
</protein>
<evidence type="ECO:0000313" key="5">
    <source>
        <dbReference type="EMBL" id="KFA65893.1"/>
    </source>
</evidence>
<dbReference type="OrthoDB" id="2141316at2759"/>
<keyword evidence="3" id="KW-0732">Signal</keyword>
<dbReference type="STRING" id="1283841.A0A084QPK8"/>
<feature type="chain" id="PRO_5001779523" description="SGNH hydrolase-type esterase domain-containing protein" evidence="3">
    <location>
        <begin position="21"/>
        <end position="271"/>
    </location>
</feature>
<keyword evidence="2" id="KW-0378">Hydrolase</keyword>
<comment type="similarity">
    <text evidence="1">Belongs to the 'GDSL' lipolytic enzyme family.</text>
</comment>
<dbReference type="Gene3D" id="3.40.50.1110">
    <property type="entry name" value="SGNH hydrolase"/>
    <property type="match status" value="1"/>
</dbReference>
<dbReference type="HOGENOM" id="CLU_065859_0_0_1"/>
<dbReference type="InterPro" id="IPR036514">
    <property type="entry name" value="SGNH_hydro_sf"/>
</dbReference>
<sequence length="271" mass="29134">MKFTIPSLTALAISVLSVEAAPQPAPVELAPRATPTAYFLGDSTMARSGANDGATDGWGNYIGNLLTITSVNRAIGGRSARSYWNEGRFQSVANEVQSGDIVVIEFGHNDGGSPESNDNGRSDCPGTGTQTCISDRTGEVVYTFVFYVIQAARLYTAKGATVILSSQTPNNQWETGTWNGAPSRFVGYQRIARDALASSSVTFVDHHEAMSRMYRRLGASAVNALYPRDHTHTSPRGAELAAQSFVQAISQRMNGTTSLVNYLRTPVPIVY</sequence>
<dbReference type="OMA" id="TNEGRFT"/>
<dbReference type="GO" id="GO:0016787">
    <property type="term" value="F:hydrolase activity"/>
    <property type="evidence" value="ECO:0007669"/>
    <property type="project" value="UniProtKB-KW"/>
</dbReference>
<proteinExistence type="inferred from homology"/>
<reference evidence="5 6" key="1">
    <citation type="journal article" date="2014" name="BMC Genomics">
        <title>Comparative genome sequencing reveals chemotype-specific gene clusters in the toxigenic black mold Stachybotrys.</title>
        <authorList>
            <person name="Semeiks J."/>
            <person name="Borek D."/>
            <person name="Otwinowski Z."/>
            <person name="Grishin N.V."/>
        </authorList>
    </citation>
    <scope>NUCLEOTIDE SEQUENCE [LARGE SCALE GENOMIC DNA]</scope>
    <source>
        <strain evidence="5 6">IBT 40285</strain>
    </source>
</reference>
<name>A0A084QPK8_STAC4</name>
<evidence type="ECO:0000256" key="3">
    <source>
        <dbReference type="SAM" id="SignalP"/>
    </source>
</evidence>
<gene>
    <name evidence="5" type="ORF">S40285_02402</name>
</gene>
<dbReference type="PANTHER" id="PTHR43695:SF1">
    <property type="entry name" value="RHAMNOGALACTURONAN ACETYLESTERASE"/>
    <property type="match status" value="1"/>
</dbReference>
<feature type="domain" description="SGNH hydrolase-type esterase" evidence="4">
    <location>
        <begin position="39"/>
        <end position="238"/>
    </location>
</feature>
<dbReference type="AlphaFoldDB" id="A0A084QPK8"/>
<dbReference type="InParanoid" id="A0A084QPK8"/>
<keyword evidence="6" id="KW-1185">Reference proteome</keyword>
<evidence type="ECO:0000256" key="1">
    <source>
        <dbReference type="ARBA" id="ARBA00008668"/>
    </source>
</evidence>
<feature type="signal peptide" evidence="3">
    <location>
        <begin position="1"/>
        <end position="20"/>
    </location>
</feature>
<dbReference type="EMBL" id="KL660533">
    <property type="protein sequence ID" value="KFA65893.1"/>
    <property type="molecule type" value="Genomic_DNA"/>
</dbReference>
<dbReference type="Proteomes" id="UP000028524">
    <property type="component" value="Unassembled WGS sequence"/>
</dbReference>
<evidence type="ECO:0000256" key="2">
    <source>
        <dbReference type="ARBA" id="ARBA00022801"/>
    </source>
</evidence>
<accession>A0A084QPK8</accession>
<dbReference type="PANTHER" id="PTHR43695">
    <property type="entry name" value="PUTATIVE (AFU_ORTHOLOGUE AFUA_2G17250)-RELATED"/>
    <property type="match status" value="1"/>
</dbReference>
<dbReference type="InterPro" id="IPR013830">
    <property type="entry name" value="SGNH_hydro"/>
</dbReference>
<dbReference type="InterPro" id="IPR037459">
    <property type="entry name" value="RhgT-like"/>
</dbReference>
<organism evidence="5 6">
    <name type="scientific">Stachybotrys chlorohalonatus (strain IBT 40285)</name>
    <dbReference type="NCBI Taxonomy" id="1283841"/>
    <lineage>
        <taxon>Eukaryota</taxon>
        <taxon>Fungi</taxon>
        <taxon>Dikarya</taxon>
        <taxon>Ascomycota</taxon>
        <taxon>Pezizomycotina</taxon>
        <taxon>Sordariomycetes</taxon>
        <taxon>Hypocreomycetidae</taxon>
        <taxon>Hypocreales</taxon>
        <taxon>Stachybotryaceae</taxon>
        <taxon>Stachybotrys</taxon>
    </lineage>
</organism>
<dbReference type="SUPFAM" id="SSF52266">
    <property type="entry name" value="SGNH hydrolase"/>
    <property type="match status" value="1"/>
</dbReference>